<evidence type="ECO:0000313" key="6">
    <source>
        <dbReference type="Proteomes" id="UP000533724"/>
    </source>
</evidence>
<keyword evidence="2" id="KW-0479">Metal-binding</keyword>
<dbReference type="SUPFAM" id="SSF51604">
    <property type="entry name" value="Enolase C-terminal domain-like"/>
    <property type="match status" value="1"/>
</dbReference>
<dbReference type="Gene3D" id="3.30.390.10">
    <property type="entry name" value="Enolase-like, N-terminal domain"/>
    <property type="match status" value="1"/>
</dbReference>
<dbReference type="InterPro" id="IPR013342">
    <property type="entry name" value="Mandelate_racemase_C"/>
</dbReference>
<dbReference type="InterPro" id="IPR013341">
    <property type="entry name" value="Mandelate_racemase_N_dom"/>
</dbReference>
<dbReference type="InterPro" id="IPR029065">
    <property type="entry name" value="Enolase_C-like"/>
</dbReference>
<accession>A0A7W6XVX3</accession>
<reference evidence="5 6" key="1">
    <citation type="submission" date="2020-08" db="EMBL/GenBank/DDBJ databases">
        <title>Genomic Encyclopedia of Type Strains, Phase IV (KMG-V): Genome sequencing to study the core and pangenomes of soil and plant-associated prokaryotes.</title>
        <authorList>
            <person name="Whitman W."/>
        </authorList>
    </citation>
    <scope>NUCLEOTIDE SEQUENCE [LARGE SCALE GENOMIC DNA]</scope>
    <source>
        <strain evidence="5 6">SEMIA 414</strain>
    </source>
</reference>
<dbReference type="InterPro" id="IPR029017">
    <property type="entry name" value="Enolase-like_N"/>
</dbReference>
<evidence type="ECO:0000256" key="2">
    <source>
        <dbReference type="ARBA" id="ARBA00022723"/>
    </source>
</evidence>
<dbReference type="GO" id="GO:0000287">
    <property type="term" value="F:magnesium ion binding"/>
    <property type="evidence" value="ECO:0007669"/>
    <property type="project" value="TreeGrafter"/>
</dbReference>
<feature type="domain" description="Mandelate racemase/muconate lactonizing enzyme C-terminal" evidence="4">
    <location>
        <begin position="381"/>
        <end position="480"/>
    </location>
</feature>
<gene>
    <name evidence="5" type="ORF">GGE15_003307</name>
</gene>
<dbReference type="Pfam" id="PF02746">
    <property type="entry name" value="MR_MLE_N"/>
    <property type="match status" value="1"/>
</dbReference>
<dbReference type="Gene3D" id="3.20.20.120">
    <property type="entry name" value="Enolase-like C-terminal domain"/>
    <property type="match status" value="1"/>
</dbReference>
<dbReference type="Pfam" id="PF13378">
    <property type="entry name" value="MR_MLE_C"/>
    <property type="match status" value="1"/>
</dbReference>
<evidence type="ECO:0000259" key="4">
    <source>
        <dbReference type="SMART" id="SM00922"/>
    </source>
</evidence>
<evidence type="ECO:0000256" key="3">
    <source>
        <dbReference type="ARBA" id="ARBA00022842"/>
    </source>
</evidence>
<sequence>MKRFLGRVGVSRRACFKDFQMLLQRSNKHGRRHLALQSQQTQIVVHAPVCGVDERIAQSRDDLTVKIELEKIHFSEMVRRQTILLQLPQKPRMPDFQPVHQVLVGFLGKHANGRAFNDRAELVRRARQLKAGPHELDAGARMDGQNAFGFEHAQRIAKRRNRNADNLGQLALGDKCANRDRSLKQAFEDAIIGEIAEPGGSHLGVSCFRFAHLRFFHPSDNTSDRSVINIKRSESTFMPLSEFRITRFQFARDRVIGDSQVRADDVNVAALELIGETGNVGLGFIQTLFHPLPDQTEIEAVFKHEVWPAIVGHEAIGLVHRVSRPRGGNQRAFSLPFHEALQVALWDLAAKEAGLPLHKLLGSRRDRVRAYASGLDFHLGDDAFCALFSHAAGLGYEAFKIKVGHPDFKRDMRRLNLLKEVVPAGSQIMIDPNEAWNSKEALVKLTAIRNAGHDLLWVEDPILRHDFEGLRTLRHAVNWTQINSGEYLDANGKRLLMENFGTDLLNVHGQVTDVMRIGWLAAELGIPVSLGNTFLEVGVHMAVALPEVEWLEYSFQNFDHLVEQPIEIRDGFAHAPTRPGHGLVLSEAARQDWARPKRLDRSALGPAPVNPRLPTLP</sequence>
<protein>
    <submittedName>
        <fullName evidence="5">L-alanine-DL-glutamate epimerase-like enolase superfamily enzyme</fullName>
    </submittedName>
</protein>
<dbReference type="EMBL" id="JACIHI010000007">
    <property type="protein sequence ID" value="MBB4440031.1"/>
    <property type="molecule type" value="Genomic_DNA"/>
</dbReference>
<comment type="cofactor">
    <cofactor evidence="1">
        <name>Mg(2+)</name>
        <dbReference type="ChEBI" id="CHEBI:18420"/>
    </cofactor>
</comment>
<dbReference type="PANTHER" id="PTHR13794">
    <property type="entry name" value="ENOLASE SUPERFAMILY, MANDELATE RACEMASE"/>
    <property type="match status" value="1"/>
</dbReference>
<comment type="caution">
    <text evidence="5">The sequence shown here is derived from an EMBL/GenBank/DDBJ whole genome shotgun (WGS) entry which is preliminary data.</text>
</comment>
<dbReference type="InterPro" id="IPR036849">
    <property type="entry name" value="Enolase-like_C_sf"/>
</dbReference>
<dbReference type="InterPro" id="IPR046945">
    <property type="entry name" value="RHMD-like"/>
</dbReference>
<name>A0A7W6XVX3_9HYPH</name>
<organism evidence="5 6">
    <name type="scientific">Rhizobium esperanzae</name>
    <dbReference type="NCBI Taxonomy" id="1967781"/>
    <lineage>
        <taxon>Bacteria</taxon>
        <taxon>Pseudomonadati</taxon>
        <taxon>Pseudomonadota</taxon>
        <taxon>Alphaproteobacteria</taxon>
        <taxon>Hyphomicrobiales</taxon>
        <taxon>Rhizobiaceae</taxon>
        <taxon>Rhizobium/Agrobacterium group</taxon>
        <taxon>Rhizobium</taxon>
    </lineage>
</organism>
<evidence type="ECO:0000256" key="1">
    <source>
        <dbReference type="ARBA" id="ARBA00001946"/>
    </source>
</evidence>
<dbReference type="GO" id="GO:0016836">
    <property type="term" value="F:hydro-lyase activity"/>
    <property type="evidence" value="ECO:0007669"/>
    <property type="project" value="TreeGrafter"/>
</dbReference>
<keyword evidence="3" id="KW-0460">Magnesium</keyword>
<dbReference type="Proteomes" id="UP000533724">
    <property type="component" value="Unassembled WGS sequence"/>
</dbReference>
<dbReference type="SMART" id="SM00922">
    <property type="entry name" value="MR_MLE"/>
    <property type="match status" value="1"/>
</dbReference>
<proteinExistence type="predicted"/>
<dbReference type="AlphaFoldDB" id="A0A7W6XVX3"/>
<dbReference type="GO" id="GO:0016052">
    <property type="term" value="P:carbohydrate catabolic process"/>
    <property type="evidence" value="ECO:0007669"/>
    <property type="project" value="TreeGrafter"/>
</dbReference>
<dbReference type="PANTHER" id="PTHR13794:SF58">
    <property type="entry name" value="MITOCHONDRIAL ENOLASE SUPERFAMILY MEMBER 1"/>
    <property type="match status" value="1"/>
</dbReference>
<dbReference type="SUPFAM" id="SSF54826">
    <property type="entry name" value="Enolase N-terminal domain-like"/>
    <property type="match status" value="1"/>
</dbReference>
<evidence type="ECO:0000313" key="5">
    <source>
        <dbReference type="EMBL" id="MBB4440031.1"/>
    </source>
</evidence>